<sequence>MPNHKARKICGLKKGARNQMNIKDILDKHAAWLRGEPEGVKADLTGANLTGADLTGANLTGADLTGADLTGADLTGAHLSKANLTGANLSEANLSGANLFAANLSGANLSKADLTGAGLAGALNIDTLSWNSNTEFYPLQCPETGTYTAYKKANNLIVELEIPYDALRSSATSRKCRASKAKVISITDLAGRPAGDRVLSDYA</sequence>
<feature type="non-terminal residue" evidence="1">
    <location>
        <position position="203"/>
    </location>
</feature>
<proteinExistence type="predicted"/>
<dbReference type="Proteomes" id="UP000196386">
    <property type="component" value="Unassembled WGS sequence"/>
</dbReference>
<dbReference type="PANTHER" id="PTHR14136:SF17">
    <property type="entry name" value="BTB_POZ DOMAIN-CONTAINING PROTEIN KCTD9"/>
    <property type="match status" value="1"/>
</dbReference>
<dbReference type="Gene3D" id="2.160.20.80">
    <property type="entry name" value="E3 ubiquitin-protein ligase SopA"/>
    <property type="match status" value="1"/>
</dbReference>
<dbReference type="Pfam" id="PF19062">
    <property type="entry name" value="DUF5758"/>
    <property type="match status" value="1"/>
</dbReference>
<dbReference type="InterPro" id="IPR043919">
    <property type="entry name" value="DUF5758"/>
</dbReference>
<accession>A0A1Y4MCH3</accession>
<name>A0A1Y4MCH3_9FIRM</name>
<reference evidence="2" key="1">
    <citation type="submission" date="2017-04" db="EMBL/GenBank/DDBJ databases">
        <title>Function of individual gut microbiota members based on whole genome sequencing of pure cultures obtained from chicken caecum.</title>
        <authorList>
            <person name="Medvecky M."/>
            <person name="Cejkova D."/>
            <person name="Polansky O."/>
            <person name="Karasova D."/>
            <person name="Kubasova T."/>
            <person name="Cizek A."/>
            <person name="Rychlik I."/>
        </authorList>
    </citation>
    <scope>NUCLEOTIDE SEQUENCE [LARGE SCALE GENOMIC DNA]</scope>
    <source>
        <strain evidence="2">An175</strain>
    </source>
</reference>
<dbReference type="InterPro" id="IPR051082">
    <property type="entry name" value="Pentapeptide-BTB/POZ_domain"/>
</dbReference>
<evidence type="ECO:0000313" key="1">
    <source>
        <dbReference type="EMBL" id="OUP64392.1"/>
    </source>
</evidence>
<gene>
    <name evidence="1" type="ORF">B5F11_20225</name>
</gene>
<dbReference type="SUPFAM" id="SSF141571">
    <property type="entry name" value="Pentapeptide repeat-like"/>
    <property type="match status" value="1"/>
</dbReference>
<dbReference type="AlphaFoldDB" id="A0A1Y4MCH3"/>
<protein>
    <recommendedName>
        <fullName evidence="3">Pentapeptide repeat-containing protein</fullName>
    </recommendedName>
</protein>
<evidence type="ECO:0008006" key="3">
    <source>
        <dbReference type="Google" id="ProtNLM"/>
    </source>
</evidence>
<comment type="caution">
    <text evidence="1">The sequence shown here is derived from an EMBL/GenBank/DDBJ whole genome shotgun (WGS) entry which is preliminary data.</text>
</comment>
<dbReference type="PANTHER" id="PTHR14136">
    <property type="entry name" value="BTB_POZ DOMAIN-CONTAINING PROTEIN KCTD9"/>
    <property type="match status" value="1"/>
</dbReference>
<dbReference type="EMBL" id="NFKP01000053">
    <property type="protein sequence ID" value="OUP64392.1"/>
    <property type="molecule type" value="Genomic_DNA"/>
</dbReference>
<evidence type="ECO:0000313" key="2">
    <source>
        <dbReference type="Proteomes" id="UP000196386"/>
    </source>
</evidence>
<dbReference type="Pfam" id="PF00805">
    <property type="entry name" value="Pentapeptide"/>
    <property type="match status" value="1"/>
</dbReference>
<dbReference type="InterPro" id="IPR001646">
    <property type="entry name" value="5peptide_repeat"/>
</dbReference>
<organism evidence="1 2">
    <name type="scientific">Anaerotruncus colihominis</name>
    <dbReference type="NCBI Taxonomy" id="169435"/>
    <lineage>
        <taxon>Bacteria</taxon>
        <taxon>Bacillati</taxon>
        <taxon>Bacillota</taxon>
        <taxon>Clostridia</taxon>
        <taxon>Eubacteriales</taxon>
        <taxon>Oscillospiraceae</taxon>
        <taxon>Anaerotruncus</taxon>
    </lineage>
</organism>